<name>A0A7V8REK2_9SPHN</name>
<dbReference type="PANTHER" id="PTHR30537:SF1">
    <property type="entry name" value="HTH-TYPE TRANSCRIPTIONAL REGULATOR PGRR"/>
    <property type="match status" value="1"/>
</dbReference>
<evidence type="ECO:0000313" key="6">
    <source>
        <dbReference type="EMBL" id="MBA1375026.1"/>
    </source>
</evidence>
<dbReference type="GO" id="GO:0006351">
    <property type="term" value="P:DNA-templated transcription"/>
    <property type="evidence" value="ECO:0007669"/>
    <property type="project" value="TreeGrafter"/>
</dbReference>
<keyword evidence="7" id="KW-1185">Reference proteome</keyword>
<dbReference type="PROSITE" id="PS50931">
    <property type="entry name" value="HTH_LYSR"/>
    <property type="match status" value="1"/>
</dbReference>
<reference evidence="6 7" key="1">
    <citation type="journal article" date="1994" name="Int. J. Syst. Bacteriol.">
        <title>Phylogenetic positions of novel aerobic, bacteriochlorophyll a-containing bacteria and description of Roseococcus thiosulfatophilus gen. nov., sp. nov., Erythromicrobium ramosum gen. nov., sp. nov., and Erythrobacter litoralis sp. nov.</title>
        <authorList>
            <person name="Yurkov V."/>
            <person name="Stackebrandt E."/>
            <person name="Holmes A."/>
            <person name="Fuerst J.A."/>
            <person name="Hugenholtz P."/>
            <person name="Golecki J."/>
            <person name="Gad'on N."/>
            <person name="Gorlenko V.M."/>
            <person name="Kompantseva E.I."/>
            <person name="Drews G."/>
        </authorList>
    </citation>
    <scope>NUCLEOTIDE SEQUENCE [LARGE SCALE GENOMIC DNA]</scope>
    <source>
        <strain evidence="6 7">KR-99</strain>
    </source>
</reference>
<evidence type="ECO:0000256" key="4">
    <source>
        <dbReference type="ARBA" id="ARBA00023163"/>
    </source>
</evidence>
<dbReference type="FunFam" id="1.10.10.10:FF:000001">
    <property type="entry name" value="LysR family transcriptional regulator"/>
    <property type="match status" value="1"/>
</dbReference>
<proteinExistence type="inferred from homology"/>
<dbReference type="InterPro" id="IPR036390">
    <property type="entry name" value="WH_DNA-bd_sf"/>
</dbReference>
<keyword evidence="3" id="KW-0238">DNA-binding</keyword>
<dbReference type="Proteomes" id="UP000589292">
    <property type="component" value="Unassembled WGS sequence"/>
</dbReference>
<keyword evidence="2" id="KW-0805">Transcription regulation</keyword>
<gene>
    <name evidence="6" type="ORF">FG486_11815</name>
</gene>
<protein>
    <submittedName>
        <fullName evidence="6">LysR family transcriptional regulator</fullName>
    </submittedName>
</protein>
<dbReference type="EMBL" id="VDES01000002">
    <property type="protein sequence ID" value="MBA1375026.1"/>
    <property type="molecule type" value="Genomic_DNA"/>
</dbReference>
<dbReference type="SUPFAM" id="SSF53850">
    <property type="entry name" value="Periplasmic binding protein-like II"/>
    <property type="match status" value="1"/>
</dbReference>
<dbReference type="Pfam" id="PF03466">
    <property type="entry name" value="LysR_substrate"/>
    <property type="match status" value="1"/>
</dbReference>
<dbReference type="SUPFAM" id="SSF46785">
    <property type="entry name" value="Winged helix' DNA-binding domain"/>
    <property type="match status" value="1"/>
</dbReference>
<dbReference type="GO" id="GO:0043565">
    <property type="term" value="F:sequence-specific DNA binding"/>
    <property type="evidence" value="ECO:0007669"/>
    <property type="project" value="TreeGrafter"/>
</dbReference>
<dbReference type="RefSeq" id="WP_181267626.1">
    <property type="nucleotide sequence ID" value="NZ_BAAAGB010000001.1"/>
</dbReference>
<evidence type="ECO:0000313" key="7">
    <source>
        <dbReference type="Proteomes" id="UP000589292"/>
    </source>
</evidence>
<dbReference type="Pfam" id="PF00126">
    <property type="entry name" value="HTH_1"/>
    <property type="match status" value="1"/>
</dbReference>
<dbReference type="InterPro" id="IPR005119">
    <property type="entry name" value="LysR_subst-bd"/>
</dbReference>
<dbReference type="InterPro" id="IPR036388">
    <property type="entry name" value="WH-like_DNA-bd_sf"/>
</dbReference>
<dbReference type="InterPro" id="IPR058163">
    <property type="entry name" value="LysR-type_TF_proteobact-type"/>
</dbReference>
<evidence type="ECO:0000256" key="3">
    <source>
        <dbReference type="ARBA" id="ARBA00023125"/>
    </source>
</evidence>
<sequence>MDRDLLAHLPVVRRVAERRSFARAAAELGLSPSAVSHAVRLFEERLRTPLFARTTRSVSLTEAGQTFLAAAIPALDALEEAASMIQAADGNVTGTVRINAPSVAMPLALTRIIARLAGRHPRLVVEVTSDEALVDIVRAGHDMGVRLGEMIAQDMVAVRLTPPFKAIMAASPEYLRLRGKPRALADLKTHNCIGFRQLSGGGVYAWDLADEGKDVAVKVSGSVRVTEPLLAIELASQSVGIAYGFEPLMRDAIQAGRLEQVLPAASIEEPGLFLYFPRRATQAPKIRAFVDAVRA</sequence>
<comment type="similarity">
    <text evidence="1">Belongs to the LysR transcriptional regulatory family.</text>
</comment>
<accession>A0A7V8REK2</accession>
<dbReference type="Gene3D" id="3.40.190.290">
    <property type="match status" value="1"/>
</dbReference>
<comment type="caution">
    <text evidence="6">The sequence shown here is derived from an EMBL/GenBank/DDBJ whole genome shotgun (WGS) entry which is preliminary data.</text>
</comment>
<dbReference type="GO" id="GO:0003700">
    <property type="term" value="F:DNA-binding transcription factor activity"/>
    <property type="evidence" value="ECO:0007669"/>
    <property type="project" value="InterPro"/>
</dbReference>
<dbReference type="Gene3D" id="1.10.10.10">
    <property type="entry name" value="Winged helix-like DNA-binding domain superfamily/Winged helix DNA-binding domain"/>
    <property type="match status" value="1"/>
</dbReference>
<dbReference type="InterPro" id="IPR000847">
    <property type="entry name" value="LysR_HTH_N"/>
</dbReference>
<evidence type="ECO:0000256" key="1">
    <source>
        <dbReference type="ARBA" id="ARBA00009437"/>
    </source>
</evidence>
<keyword evidence="4" id="KW-0804">Transcription</keyword>
<organism evidence="6 7">
    <name type="scientific">Sphingomonas ursincola</name>
    <dbReference type="NCBI Taxonomy" id="56361"/>
    <lineage>
        <taxon>Bacteria</taxon>
        <taxon>Pseudomonadati</taxon>
        <taxon>Pseudomonadota</taxon>
        <taxon>Alphaproteobacteria</taxon>
        <taxon>Sphingomonadales</taxon>
        <taxon>Sphingomonadaceae</taxon>
        <taxon>Sphingomonas</taxon>
    </lineage>
</organism>
<evidence type="ECO:0000259" key="5">
    <source>
        <dbReference type="PROSITE" id="PS50931"/>
    </source>
</evidence>
<feature type="domain" description="HTH lysR-type" evidence="5">
    <location>
        <begin position="1"/>
        <end position="61"/>
    </location>
</feature>
<dbReference type="AlphaFoldDB" id="A0A7V8REK2"/>
<dbReference type="PANTHER" id="PTHR30537">
    <property type="entry name" value="HTH-TYPE TRANSCRIPTIONAL REGULATOR"/>
    <property type="match status" value="1"/>
</dbReference>
<evidence type="ECO:0000256" key="2">
    <source>
        <dbReference type="ARBA" id="ARBA00023015"/>
    </source>
</evidence>